<evidence type="ECO:0000256" key="1">
    <source>
        <dbReference type="SAM" id="Phobius"/>
    </source>
</evidence>
<evidence type="ECO:0000313" key="3">
    <source>
        <dbReference type="Proteomes" id="UP001596413"/>
    </source>
</evidence>
<keyword evidence="1" id="KW-0812">Transmembrane</keyword>
<accession>A0ABW2GN86</accession>
<keyword evidence="3" id="KW-1185">Reference proteome</keyword>
<reference evidence="3" key="1">
    <citation type="journal article" date="2019" name="Int. J. Syst. Evol. Microbiol.">
        <title>The Global Catalogue of Microorganisms (GCM) 10K type strain sequencing project: providing services to taxonomists for standard genome sequencing and annotation.</title>
        <authorList>
            <consortium name="The Broad Institute Genomics Platform"/>
            <consortium name="The Broad Institute Genome Sequencing Center for Infectious Disease"/>
            <person name="Wu L."/>
            <person name="Ma J."/>
        </authorList>
    </citation>
    <scope>NUCLEOTIDE SEQUENCE [LARGE SCALE GENOMIC DNA]</scope>
    <source>
        <strain evidence="3">CGMCC 1.13681</strain>
    </source>
</reference>
<feature type="transmembrane region" description="Helical" evidence="1">
    <location>
        <begin position="101"/>
        <end position="120"/>
    </location>
</feature>
<organism evidence="2 3">
    <name type="scientific">Streptomyces polyrhachis</name>
    <dbReference type="NCBI Taxonomy" id="1282885"/>
    <lineage>
        <taxon>Bacteria</taxon>
        <taxon>Bacillati</taxon>
        <taxon>Actinomycetota</taxon>
        <taxon>Actinomycetes</taxon>
        <taxon>Kitasatosporales</taxon>
        <taxon>Streptomycetaceae</taxon>
        <taxon>Streptomyces</taxon>
    </lineage>
</organism>
<proteinExistence type="predicted"/>
<comment type="caution">
    <text evidence="2">The sequence shown here is derived from an EMBL/GenBank/DDBJ whole genome shotgun (WGS) entry which is preliminary data.</text>
</comment>
<name>A0ABW2GN86_9ACTN</name>
<keyword evidence="1" id="KW-0472">Membrane</keyword>
<keyword evidence="1" id="KW-1133">Transmembrane helix</keyword>
<feature type="transmembrane region" description="Helical" evidence="1">
    <location>
        <begin position="47"/>
        <end position="66"/>
    </location>
</feature>
<feature type="transmembrane region" description="Helical" evidence="1">
    <location>
        <begin position="78"/>
        <end position="95"/>
    </location>
</feature>
<sequence>MSDVLPSRTSRIAAAAVLTAVEGAVLVGLGAYMLVLLLAGDAGSGRSALFGSLTVLALAAFPLAAARGLWTLRSWSRGPGVITQLMAAPVVWTMIEVGGALLPVGLALGAVALAALVLLLSPSTTRTLGIGPKEA</sequence>
<dbReference type="EMBL" id="JBHSZO010000051">
    <property type="protein sequence ID" value="MFC7221116.1"/>
    <property type="molecule type" value="Genomic_DNA"/>
</dbReference>
<protein>
    <recommendedName>
        <fullName evidence="4">Integral membrane protein</fullName>
    </recommendedName>
</protein>
<evidence type="ECO:0000313" key="2">
    <source>
        <dbReference type="EMBL" id="MFC7221116.1"/>
    </source>
</evidence>
<dbReference type="Proteomes" id="UP001596413">
    <property type="component" value="Unassembled WGS sequence"/>
</dbReference>
<gene>
    <name evidence="2" type="ORF">ACFQLX_23580</name>
</gene>
<dbReference type="RefSeq" id="WP_386418261.1">
    <property type="nucleotide sequence ID" value="NZ_JBHSZO010000051.1"/>
</dbReference>
<feature type="transmembrane region" description="Helical" evidence="1">
    <location>
        <begin position="12"/>
        <end position="35"/>
    </location>
</feature>
<evidence type="ECO:0008006" key="4">
    <source>
        <dbReference type="Google" id="ProtNLM"/>
    </source>
</evidence>